<keyword evidence="2" id="KW-1185">Reference proteome</keyword>
<accession>A0ABQ4Q5Q3</accession>
<organism evidence="1 2">
    <name type="scientific">Noviherbaspirillum aridicola</name>
    <dbReference type="NCBI Taxonomy" id="2849687"/>
    <lineage>
        <taxon>Bacteria</taxon>
        <taxon>Pseudomonadati</taxon>
        <taxon>Pseudomonadota</taxon>
        <taxon>Betaproteobacteria</taxon>
        <taxon>Burkholderiales</taxon>
        <taxon>Oxalobacteraceae</taxon>
        <taxon>Noviherbaspirillum</taxon>
    </lineage>
</organism>
<dbReference type="EMBL" id="BPMK01000010">
    <property type="protein sequence ID" value="GIZ52527.1"/>
    <property type="molecule type" value="Genomic_DNA"/>
</dbReference>
<protein>
    <submittedName>
        <fullName evidence="1">Uncharacterized protein</fullName>
    </submittedName>
</protein>
<proteinExistence type="predicted"/>
<evidence type="ECO:0000313" key="1">
    <source>
        <dbReference type="EMBL" id="GIZ52527.1"/>
    </source>
</evidence>
<evidence type="ECO:0000313" key="2">
    <source>
        <dbReference type="Proteomes" id="UP000887222"/>
    </source>
</evidence>
<gene>
    <name evidence="1" type="ORF">NCCP691_25410</name>
</gene>
<comment type="caution">
    <text evidence="1">The sequence shown here is derived from an EMBL/GenBank/DDBJ whole genome shotgun (WGS) entry which is preliminary data.</text>
</comment>
<sequence>MENLIYWQGKAVGREFGDYVTFFPSAPPEAVAALSQRAKHTEADSEKVLASVVTALNVQLDTLPGLADAVEALIKQRASQAEIQSGMI</sequence>
<dbReference type="Proteomes" id="UP000887222">
    <property type="component" value="Unassembled WGS sequence"/>
</dbReference>
<reference evidence="1 2" key="1">
    <citation type="journal article" date="2022" name="Int. J. Syst. Evol. Microbiol.">
        <title>Noviherbaspirillum aridicola sp. nov., isolated from an arid soil in Pakistan.</title>
        <authorList>
            <person name="Khan I.U."/>
            <person name="Saqib M."/>
            <person name="Amin A."/>
            <person name="Hussain F."/>
            <person name="Li L."/>
            <person name="Liu Y.H."/>
            <person name="Fang B.Z."/>
            <person name="Ahmed I."/>
            <person name="Li W.J."/>
        </authorList>
    </citation>
    <scope>NUCLEOTIDE SEQUENCE [LARGE SCALE GENOMIC DNA]</scope>
    <source>
        <strain evidence="1 2">NCCP-691</strain>
    </source>
</reference>
<name>A0ABQ4Q5Q3_9BURK</name>